<proteinExistence type="predicted"/>
<accession>A0A1M6IUZ7</accession>
<dbReference type="Pfam" id="PF20434">
    <property type="entry name" value="BD-FAE"/>
    <property type="match status" value="1"/>
</dbReference>
<dbReference type="InterPro" id="IPR050300">
    <property type="entry name" value="GDXG_lipolytic_enzyme"/>
</dbReference>
<name>A0A1M6IUZ7_9FLAO</name>
<evidence type="ECO:0000256" key="1">
    <source>
        <dbReference type="ARBA" id="ARBA00022801"/>
    </source>
</evidence>
<dbReference type="AlphaFoldDB" id="A0A1M6IUZ7"/>
<reference evidence="3 4" key="1">
    <citation type="submission" date="2016-11" db="EMBL/GenBank/DDBJ databases">
        <authorList>
            <person name="Jaros S."/>
            <person name="Januszkiewicz K."/>
            <person name="Wedrychowicz H."/>
        </authorList>
    </citation>
    <scope>NUCLEOTIDE SEQUENCE [LARGE SCALE GENOMIC DNA]</scope>
    <source>
        <strain evidence="3 4">CGMCC 1.8863</strain>
    </source>
</reference>
<dbReference type="InterPro" id="IPR049492">
    <property type="entry name" value="BD-FAE-like_dom"/>
</dbReference>
<dbReference type="Gene3D" id="3.40.50.1820">
    <property type="entry name" value="alpha/beta hydrolase"/>
    <property type="match status" value="1"/>
</dbReference>
<feature type="domain" description="BD-FAE-like" evidence="2">
    <location>
        <begin position="46"/>
        <end position="247"/>
    </location>
</feature>
<dbReference type="SUPFAM" id="SSF53474">
    <property type="entry name" value="alpha/beta-Hydrolases"/>
    <property type="match status" value="1"/>
</dbReference>
<keyword evidence="1" id="KW-0378">Hydrolase</keyword>
<sequence>MHHYSQNTALPLWPNKIPNSQESGEEEIVISEDIIRISKVQNPTIEVYLPAKKIATGQAVLIFPGGGYQILAYDWEGTDFAKLLNSKGIAGIVVKYRLPNSKSVTEKHKVPLQDAQRAIRLVRSMAKEWNISPDNIGILGFSAGGHLAATLGTRYNEEVYAKTDAIDQESARPNFMALIYPVISMAAPHTHQGSKTALLGEAPSQGLTAHFSNELHVNRDTPPTFLVHANDDAAVPVENSLLFYTALRKYNIPSEIHIYPFGGHGFALGLSNDHLASWTKQWIGWLSNL</sequence>
<evidence type="ECO:0000259" key="2">
    <source>
        <dbReference type="Pfam" id="PF20434"/>
    </source>
</evidence>
<dbReference type="EMBL" id="FQYX01000019">
    <property type="protein sequence ID" value="SHJ38252.1"/>
    <property type="molecule type" value="Genomic_DNA"/>
</dbReference>
<dbReference type="GO" id="GO:0016787">
    <property type="term" value="F:hydrolase activity"/>
    <property type="evidence" value="ECO:0007669"/>
    <property type="project" value="UniProtKB-KW"/>
</dbReference>
<organism evidence="3 4">
    <name type="scientific">Arenibacter nanhaiticus</name>
    <dbReference type="NCBI Taxonomy" id="558155"/>
    <lineage>
        <taxon>Bacteria</taxon>
        <taxon>Pseudomonadati</taxon>
        <taxon>Bacteroidota</taxon>
        <taxon>Flavobacteriia</taxon>
        <taxon>Flavobacteriales</taxon>
        <taxon>Flavobacteriaceae</taxon>
        <taxon>Arenibacter</taxon>
    </lineage>
</organism>
<dbReference type="Proteomes" id="UP000184231">
    <property type="component" value="Unassembled WGS sequence"/>
</dbReference>
<gene>
    <name evidence="3" type="ORF">SAMN04487911_11929</name>
</gene>
<dbReference type="PANTHER" id="PTHR48081">
    <property type="entry name" value="AB HYDROLASE SUPERFAMILY PROTEIN C4A8.06C"/>
    <property type="match status" value="1"/>
</dbReference>
<evidence type="ECO:0000313" key="4">
    <source>
        <dbReference type="Proteomes" id="UP000184231"/>
    </source>
</evidence>
<evidence type="ECO:0000313" key="3">
    <source>
        <dbReference type="EMBL" id="SHJ38252.1"/>
    </source>
</evidence>
<dbReference type="STRING" id="558155.SAMN04487911_11929"/>
<dbReference type="InterPro" id="IPR029058">
    <property type="entry name" value="AB_hydrolase_fold"/>
</dbReference>
<dbReference type="PANTHER" id="PTHR48081:SF6">
    <property type="entry name" value="PEPTIDASE S9 PROLYL OLIGOPEPTIDASE CATALYTIC DOMAIN-CONTAINING PROTEIN"/>
    <property type="match status" value="1"/>
</dbReference>
<protein>
    <submittedName>
        <fullName evidence="3">Acetyl esterase/lipase</fullName>
    </submittedName>
</protein>
<keyword evidence="4" id="KW-1185">Reference proteome</keyword>